<evidence type="ECO:0000256" key="3">
    <source>
        <dbReference type="ARBA" id="ARBA00012374"/>
    </source>
</evidence>
<evidence type="ECO:0000256" key="4">
    <source>
        <dbReference type="ARBA" id="ARBA00021581"/>
    </source>
</evidence>
<evidence type="ECO:0000256" key="16">
    <source>
        <dbReference type="ARBA" id="ARBA00047594"/>
    </source>
</evidence>
<comment type="miscellaneous">
    <text evidence="17">Bacitracin is thought to be involved in the inhibition of peptidoglycan synthesis by sequestering undecaprenyl diphosphate, thereby reducing the pool of lipid carrier available.</text>
</comment>
<name>A0ABY5AHD9_9ACTO</name>
<keyword evidence="7 17" id="KW-0378">Hydrolase</keyword>
<proteinExistence type="inferred from homology"/>
<dbReference type="NCBIfam" id="NF001392">
    <property type="entry name" value="PRK00281.2-1"/>
    <property type="match status" value="1"/>
</dbReference>
<protein>
    <recommendedName>
        <fullName evidence="4 17">Undecaprenyl-diphosphatase</fullName>
        <ecNumber evidence="3 17">3.6.1.27</ecNumber>
    </recommendedName>
    <alternativeName>
        <fullName evidence="15 17">Bacitracin resistance protein</fullName>
    </alternativeName>
    <alternativeName>
        <fullName evidence="14 17">Undecaprenyl pyrophosphate phosphatase</fullName>
    </alternativeName>
</protein>
<comment type="similarity">
    <text evidence="2 17">Belongs to the UppP family.</text>
</comment>
<evidence type="ECO:0000256" key="1">
    <source>
        <dbReference type="ARBA" id="ARBA00004651"/>
    </source>
</evidence>
<evidence type="ECO:0000256" key="12">
    <source>
        <dbReference type="ARBA" id="ARBA00023251"/>
    </source>
</evidence>
<dbReference type="Proteomes" id="UP001056109">
    <property type="component" value="Chromosome"/>
</dbReference>
<accession>A0ABY5AHD9</accession>
<feature type="transmembrane region" description="Helical" evidence="17">
    <location>
        <begin position="192"/>
        <end position="213"/>
    </location>
</feature>
<gene>
    <name evidence="17" type="primary">uppP</name>
    <name evidence="18" type="ORF">NG665_04575</name>
</gene>
<comment type="subcellular location">
    <subcellularLocation>
        <location evidence="1 17">Cell membrane</location>
        <topology evidence="1 17">Multi-pass membrane protein</topology>
    </subcellularLocation>
</comment>
<evidence type="ECO:0000256" key="2">
    <source>
        <dbReference type="ARBA" id="ARBA00010621"/>
    </source>
</evidence>
<dbReference type="PANTHER" id="PTHR30622:SF4">
    <property type="entry name" value="UNDECAPRENYL-DIPHOSPHATASE"/>
    <property type="match status" value="1"/>
</dbReference>
<keyword evidence="19" id="KW-1185">Reference proteome</keyword>
<feature type="transmembrane region" description="Helical" evidence="17">
    <location>
        <begin position="225"/>
        <end position="246"/>
    </location>
</feature>
<evidence type="ECO:0000256" key="6">
    <source>
        <dbReference type="ARBA" id="ARBA00022692"/>
    </source>
</evidence>
<feature type="transmembrane region" description="Helical" evidence="17">
    <location>
        <begin position="162"/>
        <end position="185"/>
    </location>
</feature>
<keyword evidence="13 17" id="KW-0961">Cell wall biogenesis/degradation</keyword>
<keyword evidence="11 17" id="KW-0472">Membrane</keyword>
<keyword evidence="9 17" id="KW-0573">Peptidoglycan synthesis</keyword>
<evidence type="ECO:0000256" key="8">
    <source>
        <dbReference type="ARBA" id="ARBA00022960"/>
    </source>
</evidence>
<evidence type="ECO:0000256" key="7">
    <source>
        <dbReference type="ARBA" id="ARBA00022801"/>
    </source>
</evidence>
<dbReference type="RefSeq" id="WP_252672489.1">
    <property type="nucleotide sequence ID" value="NZ_CP099547.1"/>
</dbReference>
<keyword evidence="10 17" id="KW-1133">Transmembrane helix</keyword>
<evidence type="ECO:0000256" key="11">
    <source>
        <dbReference type="ARBA" id="ARBA00023136"/>
    </source>
</evidence>
<evidence type="ECO:0000256" key="9">
    <source>
        <dbReference type="ARBA" id="ARBA00022984"/>
    </source>
</evidence>
<keyword evidence="5 17" id="KW-1003">Cell membrane</keyword>
<dbReference type="GO" id="GO:0050380">
    <property type="term" value="F:undecaprenyl-diphosphatase activity"/>
    <property type="evidence" value="ECO:0007669"/>
    <property type="project" value="UniProtKB-EC"/>
</dbReference>
<organism evidence="18 19">
    <name type="scientific">Arcanobacterium pinnipediorum</name>
    <dbReference type="NCBI Taxonomy" id="1503041"/>
    <lineage>
        <taxon>Bacteria</taxon>
        <taxon>Bacillati</taxon>
        <taxon>Actinomycetota</taxon>
        <taxon>Actinomycetes</taxon>
        <taxon>Actinomycetales</taxon>
        <taxon>Actinomycetaceae</taxon>
        <taxon>Arcanobacterium</taxon>
    </lineage>
</organism>
<dbReference type="EMBL" id="CP099547">
    <property type="protein sequence ID" value="USR78674.1"/>
    <property type="molecule type" value="Genomic_DNA"/>
</dbReference>
<dbReference type="InterPro" id="IPR003824">
    <property type="entry name" value="UppP"/>
</dbReference>
<sequence length="280" mass="30272">MGIFEAIILGIVQGLTEFLPISSSAHLRIVGDLFPGLGDPGVTFTAVTQIGTEAAVVLYFWKDIVRIITAWFAGLPFGQRKNRLPLSHPDVRLGWIVILGTLPIVVLGLLLEDAIDSVFRNMYITAAMLAIFAIFLGIADRISRRTLALEEMTIRDGVLLGFAQSMALIPGVSRSGGTITIGLLLGYTRSAAARVSFLLAIPAILGSGFYRLFSDDGTGPEVGALPLFIATLTAFIVGYGVIVWFLRLVETNSYRPFVVYRLVLALVVVVLLSQGILNVY</sequence>
<feature type="transmembrane region" description="Helical" evidence="17">
    <location>
        <begin position="258"/>
        <end position="277"/>
    </location>
</feature>
<evidence type="ECO:0000256" key="17">
    <source>
        <dbReference type="HAMAP-Rule" id="MF_01006"/>
    </source>
</evidence>
<evidence type="ECO:0000256" key="15">
    <source>
        <dbReference type="ARBA" id="ARBA00032932"/>
    </source>
</evidence>
<comment type="function">
    <text evidence="17">Catalyzes the dephosphorylation of undecaprenyl diphosphate (UPP). Confers resistance to bacitracin.</text>
</comment>
<feature type="transmembrane region" description="Helical" evidence="17">
    <location>
        <begin position="93"/>
        <end position="111"/>
    </location>
</feature>
<feature type="transmembrane region" description="Helical" evidence="17">
    <location>
        <begin position="123"/>
        <end position="142"/>
    </location>
</feature>
<keyword evidence="8 17" id="KW-0133">Cell shape</keyword>
<keyword evidence="12 17" id="KW-0046">Antibiotic resistance</keyword>
<evidence type="ECO:0000256" key="5">
    <source>
        <dbReference type="ARBA" id="ARBA00022475"/>
    </source>
</evidence>
<evidence type="ECO:0000256" key="10">
    <source>
        <dbReference type="ARBA" id="ARBA00022989"/>
    </source>
</evidence>
<dbReference type="EC" id="3.6.1.27" evidence="3 17"/>
<keyword evidence="6 17" id="KW-0812">Transmembrane</keyword>
<evidence type="ECO:0000256" key="14">
    <source>
        <dbReference type="ARBA" id="ARBA00032707"/>
    </source>
</evidence>
<dbReference type="Pfam" id="PF02673">
    <property type="entry name" value="BacA"/>
    <property type="match status" value="1"/>
</dbReference>
<evidence type="ECO:0000313" key="18">
    <source>
        <dbReference type="EMBL" id="USR78674.1"/>
    </source>
</evidence>
<dbReference type="HAMAP" id="MF_01006">
    <property type="entry name" value="Undec_diphosphatase"/>
    <property type="match status" value="1"/>
</dbReference>
<dbReference type="PANTHER" id="PTHR30622">
    <property type="entry name" value="UNDECAPRENYL-DIPHOSPHATASE"/>
    <property type="match status" value="1"/>
</dbReference>
<comment type="catalytic activity">
    <reaction evidence="16 17">
        <text>di-trans,octa-cis-undecaprenyl diphosphate + H2O = di-trans,octa-cis-undecaprenyl phosphate + phosphate + H(+)</text>
        <dbReference type="Rhea" id="RHEA:28094"/>
        <dbReference type="ChEBI" id="CHEBI:15377"/>
        <dbReference type="ChEBI" id="CHEBI:15378"/>
        <dbReference type="ChEBI" id="CHEBI:43474"/>
        <dbReference type="ChEBI" id="CHEBI:58405"/>
        <dbReference type="ChEBI" id="CHEBI:60392"/>
        <dbReference type="EC" id="3.6.1.27"/>
    </reaction>
</comment>
<evidence type="ECO:0000313" key="19">
    <source>
        <dbReference type="Proteomes" id="UP001056109"/>
    </source>
</evidence>
<reference evidence="18" key="1">
    <citation type="submission" date="2022-06" db="EMBL/GenBank/DDBJ databases">
        <title>Complete Genome Sequence of Arcanobacterium pinnipediorum strain DSM 28752 isolated from a harbour seal.</title>
        <authorList>
            <person name="Borowiak M."/>
            <person name="Kreitlow A."/>
            <person name="Alssahen M."/>
            <person name="Malorny B."/>
            <person name="Laemmler C."/>
            <person name="Prenger-Berninghoff E."/>
            <person name="Siebert U."/>
            <person name="Ploetz M."/>
            <person name="Abdulmawjood A."/>
        </authorList>
    </citation>
    <scope>NUCLEOTIDE SEQUENCE</scope>
    <source>
        <strain evidence="18">DSM 28752</strain>
    </source>
</reference>
<dbReference type="NCBIfam" id="TIGR00753">
    <property type="entry name" value="undec_PP_bacA"/>
    <property type="match status" value="1"/>
</dbReference>
<evidence type="ECO:0000256" key="13">
    <source>
        <dbReference type="ARBA" id="ARBA00023316"/>
    </source>
</evidence>